<evidence type="ECO:0008006" key="3">
    <source>
        <dbReference type="Google" id="ProtNLM"/>
    </source>
</evidence>
<gene>
    <name evidence="1" type="ORF">SAMN06265340_10570</name>
</gene>
<keyword evidence="2" id="KW-1185">Reference proteome</keyword>
<sequence>MERLWVMFLIVGLISGCSSHKRGAVEAVPPWFFEPADLRNKGGVGFSNPAIKEEKAYLIAKERAMKSLCNITDEDCTEEIKELKQGKDVYLRGRKVKFLTKKIVDDRFVSKEIYAAYAGFKKPLSFKYYKDCLSPDLSKCKPEWVCDYFAEGVAGAVGISNIAPNFFDEYITALKDGVEKLSLMYGVDISGFEIRKTFKEPLSTFKLKVREIHLGKVKSRSIRIVVRSLFVDRNGKLFMYLISPDLKTNRPDMFKNKKLKPCWIDDPFCLGGEYVYVGVCGNHIGGVKEQVNTAIKRALFQLAKDEGLLVDYERISVKIDKNKWILKVLKEGVKQEVKGRVIGIYFSPSGKVFAGVVKAD</sequence>
<dbReference type="PROSITE" id="PS51257">
    <property type="entry name" value="PROKAR_LIPOPROTEIN"/>
    <property type="match status" value="1"/>
</dbReference>
<protein>
    <recommendedName>
        <fullName evidence="3">LPP20 lipoprotein</fullName>
    </recommendedName>
</protein>
<dbReference type="AlphaFoldDB" id="A0A238YY39"/>
<organism evidence="1 2">
    <name type="scientific">Desulfurobacterium atlanticum</name>
    <dbReference type="NCBI Taxonomy" id="240169"/>
    <lineage>
        <taxon>Bacteria</taxon>
        <taxon>Pseudomonadati</taxon>
        <taxon>Aquificota</taxon>
        <taxon>Aquificia</taxon>
        <taxon>Desulfurobacteriales</taxon>
        <taxon>Desulfurobacteriaceae</taxon>
        <taxon>Desulfurobacterium</taxon>
    </lineage>
</organism>
<dbReference type="EMBL" id="FZOB01000005">
    <property type="protein sequence ID" value="SNR75574.1"/>
    <property type="molecule type" value="Genomic_DNA"/>
</dbReference>
<dbReference type="OrthoDB" id="9933at2"/>
<dbReference type="RefSeq" id="WP_089322959.1">
    <property type="nucleotide sequence ID" value="NZ_FZOB01000005.1"/>
</dbReference>
<evidence type="ECO:0000313" key="2">
    <source>
        <dbReference type="Proteomes" id="UP000198405"/>
    </source>
</evidence>
<accession>A0A238YY39</accession>
<proteinExistence type="predicted"/>
<reference evidence="2" key="1">
    <citation type="submission" date="2017-06" db="EMBL/GenBank/DDBJ databases">
        <authorList>
            <person name="Varghese N."/>
            <person name="Submissions S."/>
        </authorList>
    </citation>
    <scope>NUCLEOTIDE SEQUENCE [LARGE SCALE GENOMIC DNA]</scope>
    <source>
        <strain evidence="2">DSM 15668</strain>
    </source>
</reference>
<dbReference type="Proteomes" id="UP000198405">
    <property type="component" value="Unassembled WGS sequence"/>
</dbReference>
<name>A0A238YY39_9BACT</name>
<evidence type="ECO:0000313" key="1">
    <source>
        <dbReference type="EMBL" id="SNR75574.1"/>
    </source>
</evidence>